<reference evidence="4" key="1">
    <citation type="journal article" date="2016" name="Nature">
        <title>The genome of the seagrass Zostera marina reveals angiosperm adaptation to the sea.</title>
        <authorList>
            <person name="Olsen J.L."/>
            <person name="Rouze P."/>
            <person name="Verhelst B."/>
            <person name="Lin Y.-C."/>
            <person name="Bayer T."/>
            <person name="Collen J."/>
            <person name="Dattolo E."/>
            <person name="De Paoli E."/>
            <person name="Dittami S."/>
            <person name="Maumus F."/>
            <person name="Michel G."/>
            <person name="Kersting A."/>
            <person name="Lauritano C."/>
            <person name="Lohaus R."/>
            <person name="Toepel M."/>
            <person name="Tonon T."/>
            <person name="Vanneste K."/>
            <person name="Amirebrahimi M."/>
            <person name="Brakel J."/>
            <person name="Bostroem C."/>
            <person name="Chovatia M."/>
            <person name="Grimwood J."/>
            <person name="Jenkins J.W."/>
            <person name="Jueterbock A."/>
            <person name="Mraz A."/>
            <person name="Stam W.T."/>
            <person name="Tice H."/>
            <person name="Bornberg-Bauer E."/>
            <person name="Green P.J."/>
            <person name="Pearson G.A."/>
            <person name="Procaccini G."/>
            <person name="Duarte C.M."/>
            <person name="Schmutz J."/>
            <person name="Reusch T.B.H."/>
            <person name="Van de Peer Y."/>
        </authorList>
    </citation>
    <scope>NUCLEOTIDE SEQUENCE [LARGE SCALE GENOMIC DNA]</scope>
    <source>
        <strain evidence="4">cv. Finnish</strain>
    </source>
</reference>
<dbReference type="OMA" id="AYMAAIQ"/>
<name>A0A0K9Q6A9_ZOSMR</name>
<dbReference type="Pfam" id="PF25074">
    <property type="entry name" value="DUF7798"/>
    <property type="match status" value="1"/>
</dbReference>
<evidence type="ECO:0000259" key="2">
    <source>
        <dbReference type="Pfam" id="PF25074"/>
    </source>
</evidence>
<protein>
    <recommendedName>
        <fullName evidence="2">DUF7798 domain-containing protein</fullName>
    </recommendedName>
</protein>
<feature type="domain" description="DUF7798" evidence="2">
    <location>
        <begin position="250"/>
        <end position="520"/>
    </location>
</feature>
<dbReference type="Proteomes" id="UP000036987">
    <property type="component" value="Unassembled WGS sequence"/>
</dbReference>
<comment type="caution">
    <text evidence="3">The sequence shown here is derived from an EMBL/GenBank/DDBJ whole genome shotgun (WGS) entry which is preliminary data.</text>
</comment>
<dbReference type="AlphaFoldDB" id="A0A0K9Q6A9"/>
<feature type="region of interest" description="Disordered" evidence="1">
    <location>
        <begin position="81"/>
        <end position="119"/>
    </location>
</feature>
<gene>
    <name evidence="3" type="ORF">ZOSMA_103G00460</name>
</gene>
<dbReference type="OrthoDB" id="1922570at2759"/>
<proteinExistence type="predicted"/>
<accession>A0A0K9Q6A9</accession>
<evidence type="ECO:0000313" key="3">
    <source>
        <dbReference type="EMBL" id="KMZ76340.1"/>
    </source>
</evidence>
<dbReference type="PANTHER" id="PTHR36011">
    <property type="entry name" value="BAT2 DOMAIN PROTEIN"/>
    <property type="match status" value="1"/>
</dbReference>
<keyword evidence="4" id="KW-1185">Reference proteome</keyword>
<evidence type="ECO:0000256" key="1">
    <source>
        <dbReference type="SAM" id="MobiDB-lite"/>
    </source>
</evidence>
<dbReference type="PANTHER" id="PTHR36011:SF1">
    <property type="entry name" value="BAT2 DOMAIN PROTEIN"/>
    <property type="match status" value="1"/>
</dbReference>
<sequence>MRILSSESETYIKVRRKKIPLMEENEANKQLCDREEEEVKAKEAGSGWGGWGVSMFSDIKKAAAAAAEEISRTAMEAAKSAAKGVEELQDPDSDSESFGEGGTHSVTNLEGNNEEENDMDFSRKSALDKLENASEDSLFGQGLKVIDTSVETFASNAWSVLGNAWKGGADLVTKLELSTDNLTDSIHHDSSAILGSSILESGKNITFKGMEILERAGKETMELIISETGFDVDNDLKNVQSLPDEQFEEVTFDRCFYIYGGPDHLEELETLSSHYALLFNRRKAKLVSEQKSFYDGKLKQVQEIFNLSVLIVDADVELDKGKNIKATEDDGNELKTIRNASVSRAADMAAGFASSLGGLVANEVMQKTENRLEGIHSEGIHRVSELCCFAVSHLVTIGKSIISNSKDSYSREDTLEDSVKIDWPEDSVLKAKMIRLKVESMNEDIEAISNGFITGISDIIEAYSATIKGCSTDGDFKPTTSVQEKGHAISKLIHTSQQLALEKIQDGLQYLAYVTLSTSMPAVTA</sequence>
<dbReference type="InterPro" id="IPR056700">
    <property type="entry name" value="DUF7798"/>
</dbReference>
<dbReference type="EMBL" id="LFYR01000047">
    <property type="protein sequence ID" value="KMZ76340.1"/>
    <property type="molecule type" value="Genomic_DNA"/>
</dbReference>
<evidence type="ECO:0000313" key="4">
    <source>
        <dbReference type="Proteomes" id="UP000036987"/>
    </source>
</evidence>
<feature type="compositionally biased region" description="Acidic residues" evidence="1">
    <location>
        <begin position="87"/>
        <end position="97"/>
    </location>
</feature>
<organism evidence="3 4">
    <name type="scientific">Zostera marina</name>
    <name type="common">Eelgrass</name>
    <dbReference type="NCBI Taxonomy" id="29655"/>
    <lineage>
        <taxon>Eukaryota</taxon>
        <taxon>Viridiplantae</taxon>
        <taxon>Streptophyta</taxon>
        <taxon>Embryophyta</taxon>
        <taxon>Tracheophyta</taxon>
        <taxon>Spermatophyta</taxon>
        <taxon>Magnoliopsida</taxon>
        <taxon>Liliopsida</taxon>
        <taxon>Zosteraceae</taxon>
        <taxon>Zostera</taxon>
    </lineage>
</organism>